<evidence type="ECO:0000256" key="6">
    <source>
        <dbReference type="SAM" id="MobiDB-lite"/>
    </source>
</evidence>
<dbReference type="Proteomes" id="UP000284403">
    <property type="component" value="Unassembled WGS sequence"/>
</dbReference>
<keyword evidence="7" id="KW-0812">Transmembrane</keyword>
<evidence type="ECO:0000256" key="1">
    <source>
        <dbReference type="ARBA" id="ARBA00022679"/>
    </source>
</evidence>
<keyword evidence="7" id="KW-0472">Membrane</keyword>
<feature type="transmembrane region" description="Helical" evidence="7">
    <location>
        <begin position="728"/>
        <end position="749"/>
    </location>
</feature>
<evidence type="ECO:0000259" key="8">
    <source>
        <dbReference type="PROSITE" id="PS50011"/>
    </source>
</evidence>
<dbReference type="InterPro" id="IPR008271">
    <property type="entry name" value="Ser/Thr_kinase_AS"/>
</dbReference>
<keyword evidence="1 9" id="KW-0808">Transferase</keyword>
<evidence type="ECO:0000256" key="2">
    <source>
        <dbReference type="ARBA" id="ARBA00022741"/>
    </source>
</evidence>
<dbReference type="InterPro" id="IPR011009">
    <property type="entry name" value="Kinase-like_dom_sf"/>
</dbReference>
<dbReference type="SMART" id="SM00220">
    <property type="entry name" value="S_TKc"/>
    <property type="match status" value="1"/>
</dbReference>
<feature type="compositionally biased region" description="Low complexity" evidence="6">
    <location>
        <begin position="343"/>
        <end position="353"/>
    </location>
</feature>
<feature type="compositionally biased region" description="Polar residues" evidence="6">
    <location>
        <begin position="364"/>
        <end position="377"/>
    </location>
</feature>
<dbReference type="Gene3D" id="1.10.510.10">
    <property type="entry name" value="Transferase(Phosphotransferase) domain 1"/>
    <property type="match status" value="1"/>
</dbReference>
<dbReference type="InterPro" id="IPR050538">
    <property type="entry name" value="MAP_kinase_kinase_kinase"/>
</dbReference>
<dbReference type="InterPro" id="IPR000719">
    <property type="entry name" value="Prot_kinase_dom"/>
</dbReference>
<dbReference type="InterPro" id="IPR017441">
    <property type="entry name" value="Protein_kinase_ATP_BS"/>
</dbReference>
<protein>
    <recommendedName>
        <fullName evidence="8">Protein kinase domain-containing protein</fullName>
    </recommendedName>
</protein>
<sequence length="1503" mass="160143">MSGGVPAATSLGQPGTAPRQQEEERRARRGRRNGVAGRIEEEARTLVERRCMTARPRGDGSPETATVTTPWGGYTATPQRAVAQTARTKALTPASPQRGVAGPLTWTVSPPSSFYKAAGGEGEGCSLRRESDCQGGWQVNQRGGDEDLARAAAERDRHIFHGDANENSSRSIDNSGGGPPRPPKREGPDSRPDGAGAANAVLLPSFPPQSMPLVSPRVSSGNAGDSNISSLNENHGGAAARVASAGSQLLDPLRHGGPPEQHSGSRNEESDPTPPLCGEASPPLTTSSTLPKAGLPPRPGEPRSTPRALPASPPKPGQDERRAEQTTPPPPPAPRATPVQWQRAGPRAGLGAAEGRRRSDCESHSLSGTEGETVSANSFTAAQLNTLLGEVATSRPSASSARPAADRSAPAVLRASSTEEAAGAAHGVEPQVPTPEHGTRSSSVSAPSPSPRKESLPRDENQFSRKGTTEVDDSAKIAVTNPYEVRFRNNSFANGRHGDAALPGEAAVVVPVAGGAAAEAEAEAEATELAGGRSGARGGRQQDPTADQQWLQVPSLFCLVFNLIKLHESRAYQLEDEREREVSEMLGEPKASVTPRQDSVALSASLQDIYVQLSHAFCEVSGVLLNPYLTSWSDAGLRRAVAQVANAWKRGGPHSEEFEVASLHLLEIVSADRSGKVTPTPLYRLWSFIGTRRRSPYFICGALATTAAMLVALALLTYLGAESLVARVVLAALLGFALLLSAAVCVLLFSHNSVAEEVREFYFAEMMKRLEVVMRDVDAGDDEEVRHAAHPTSAMASEARSPQYDSLEHVSGPLQLGDRAAQDGHNACGSTHTAAAALPTSSGGGVKRPPLVLSPVTNPGVADPQRLTLVGGACTGASYGPAGGGGSGVSPVDQSLSDDRGGGSASQAPLQPFPQGRRAFREEAEVVGDRCCEPPAAPPEEAVLPEDCYNALLMSRVSFERTQLAEERMKELMVCKSIGLDAQAARHSAAEDAGVSPLSRDLASASTLEGAGGTASPVSLFRRPRSVRLMRDSLASKGLDEVAITALVYCRSNTLTADSFDKLWSRNFLILQRKTLEALDAAFHRGSERFKVFLLHAPDLDKEQLRTALAWSQQERRSVFFFASALGTMSPEVPYAFRLELPLTTRDVEAIQLSGIGVDEEMNSMSVFRPSRQFKVPQYTLGRRLGGGAFGNVFEVEMESMGARCAVKRMYLRGGREEGADGVDSQLKEIAGEVEIMSSLSHPNIVQYFFCERDDNCVSIFMELCSGGSLSELIAAGGLRRAEVIKHVLRDVIAAVVYLHGKHIVHRDLKPENVLFRCGRAKVSDFGTAVFKLGGLTNVKGTFAYMAPEVLLGETYGKACDVWSFGCIAADTLSVRLANRPLGMPEACELYRRMPPDATLDFDCDEPTVRGFLELCLKRDPVLRSSAQELLEHPMLTEENAAVQRWLATCAERRGGRQADGGPGSLAQGKYRVGSASVVSLRSAEVLGPRCTPQQTPTTPSFF</sequence>
<dbReference type="SUPFAM" id="SSF56112">
    <property type="entry name" value="Protein kinase-like (PK-like)"/>
    <property type="match status" value="1"/>
</dbReference>
<evidence type="ECO:0000313" key="10">
    <source>
        <dbReference type="Proteomes" id="UP000284403"/>
    </source>
</evidence>
<dbReference type="GO" id="GO:0005524">
    <property type="term" value="F:ATP binding"/>
    <property type="evidence" value="ECO:0007669"/>
    <property type="project" value="UniProtKB-UniRule"/>
</dbReference>
<dbReference type="GO" id="GO:0004672">
    <property type="term" value="F:protein kinase activity"/>
    <property type="evidence" value="ECO:0007669"/>
    <property type="project" value="InterPro"/>
</dbReference>
<dbReference type="PANTHER" id="PTHR48016">
    <property type="entry name" value="MAP KINASE KINASE KINASE SSK2-RELATED-RELATED"/>
    <property type="match status" value="1"/>
</dbReference>
<keyword evidence="10" id="KW-1185">Reference proteome</keyword>
<comment type="caution">
    <text evidence="9">The sequence shown here is derived from an EMBL/GenBank/DDBJ whole genome shotgun (WGS) entry which is preliminary data.</text>
</comment>
<keyword evidence="2 5" id="KW-0547">Nucleotide-binding</keyword>
<dbReference type="GeneID" id="40320456"/>
<accession>A0A3R7MYR9</accession>
<feature type="region of interest" description="Disordered" evidence="6">
    <location>
        <begin position="392"/>
        <end position="475"/>
    </location>
</feature>
<dbReference type="OrthoDB" id="40902at2759"/>
<feature type="compositionally biased region" description="Low complexity" evidence="6">
    <location>
        <begin position="236"/>
        <end position="247"/>
    </location>
</feature>
<evidence type="ECO:0000313" key="9">
    <source>
        <dbReference type="EMBL" id="RNF10126.1"/>
    </source>
</evidence>
<feature type="domain" description="Protein kinase" evidence="8">
    <location>
        <begin position="1179"/>
        <end position="1436"/>
    </location>
</feature>
<feature type="region of interest" description="Disordered" evidence="6">
    <location>
        <begin position="1"/>
        <end position="75"/>
    </location>
</feature>
<dbReference type="PROSITE" id="PS50011">
    <property type="entry name" value="PROTEIN_KINASE_DOM"/>
    <property type="match status" value="1"/>
</dbReference>
<feature type="compositionally biased region" description="Polar residues" evidence="6">
    <location>
        <begin position="165"/>
        <end position="174"/>
    </location>
</feature>
<feature type="compositionally biased region" description="Basic and acidic residues" evidence="6">
    <location>
        <begin position="354"/>
        <end position="363"/>
    </location>
</feature>
<evidence type="ECO:0000256" key="3">
    <source>
        <dbReference type="ARBA" id="ARBA00022777"/>
    </source>
</evidence>
<proteinExistence type="predicted"/>
<feature type="transmembrane region" description="Helical" evidence="7">
    <location>
        <begin position="696"/>
        <end position="721"/>
    </location>
</feature>
<feature type="binding site" evidence="5">
    <location>
        <position position="1208"/>
    </location>
    <ligand>
        <name>ATP</name>
        <dbReference type="ChEBI" id="CHEBI:30616"/>
    </ligand>
</feature>
<feature type="compositionally biased region" description="Basic and acidic residues" evidence="6">
    <location>
        <begin position="38"/>
        <end position="60"/>
    </location>
</feature>
<reference evidence="9 10" key="1">
    <citation type="journal article" date="2018" name="BMC Genomics">
        <title>Genomic comparison of Trypanosoma conorhini and Trypanosoma rangeli to Trypanosoma cruzi strains of high and low virulence.</title>
        <authorList>
            <person name="Bradwell K.R."/>
            <person name="Koparde V.N."/>
            <person name="Matveyev A.V."/>
            <person name="Serrano M.G."/>
            <person name="Alves J.M."/>
            <person name="Parikh H."/>
            <person name="Huang B."/>
            <person name="Lee V."/>
            <person name="Espinosa-Alvarez O."/>
            <person name="Ortiz P.A."/>
            <person name="Costa-Martins A.G."/>
            <person name="Teixeira M.M."/>
            <person name="Buck G.A."/>
        </authorList>
    </citation>
    <scope>NUCLEOTIDE SEQUENCE [LARGE SCALE GENOMIC DNA]</scope>
    <source>
        <strain evidence="9 10">025E</strain>
    </source>
</reference>
<feature type="region of interest" description="Disordered" evidence="6">
    <location>
        <begin position="87"/>
        <end position="110"/>
    </location>
</feature>
<gene>
    <name evidence="9" type="ORF">Tco025E_06845</name>
</gene>
<feature type="compositionally biased region" description="Polar residues" evidence="6">
    <location>
        <begin position="217"/>
        <end position="233"/>
    </location>
</feature>
<dbReference type="PROSITE" id="PS00108">
    <property type="entry name" value="PROTEIN_KINASE_ST"/>
    <property type="match status" value="1"/>
</dbReference>
<dbReference type="PROSITE" id="PS00107">
    <property type="entry name" value="PROTEIN_KINASE_ATP"/>
    <property type="match status" value="1"/>
</dbReference>
<evidence type="ECO:0000256" key="5">
    <source>
        <dbReference type="PROSITE-ProRule" id="PRU10141"/>
    </source>
</evidence>
<keyword evidence="3" id="KW-0418">Kinase</keyword>
<organism evidence="9 10">
    <name type="scientific">Trypanosoma conorhini</name>
    <dbReference type="NCBI Taxonomy" id="83891"/>
    <lineage>
        <taxon>Eukaryota</taxon>
        <taxon>Discoba</taxon>
        <taxon>Euglenozoa</taxon>
        <taxon>Kinetoplastea</taxon>
        <taxon>Metakinetoplastina</taxon>
        <taxon>Trypanosomatida</taxon>
        <taxon>Trypanosomatidae</taxon>
        <taxon>Trypanosoma</taxon>
    </lineage>
</organism>
<dbReference type="PANTHER" id="PTHR48016:SF56">
    <property type="entry name" value="MAPKK KINASE"/>
    <property type="match status" value="1"/>
</dbReference>
<feature type="compositionally biased region" description="Basic and acidic residues" evidence="6">
    <location>
        <begin position="451"/>
        <end position="475"/>
    </location>
</feature>
<feature type="compositionally biased region" description="Basic and acidic residues" evidence="6">
    <location>
        <begin position="183"/>
        <end position="192"/>
    </location>
</feature>
<feature type="region of interest" description="Disordered" evidence="6">
    <location>
        <begin position="136"/>
        <end position="377"/>
    </location>
</feature>
<evidence type="ECO:0000256" key="7">
    <source>
        <dbReference type="SAM" id="Phobius"/>
    </source>
</evidence>
<name>A0A3R7MYR9_9TRYP</name>
<dbReference type="RefSeq" id="XP_029226169.1">
    <property type="nucleotide sequence ID" value="XM_029373713.1"/>
</dbReference>
<feature type="compositionally biased region" description="Basic and acidic residues" evidence="6">
    <location>
        <begin position="143"/>
        <end position="164"/>
    </location>
</feature>
<feature type="compositionally biased region" description="Low complexity" evidence="6">
    <location>
        <begin position="394"/>
        <end position="411"/>
    </location>
</feature>
<keyword evidence="7" id="KW-1133">Transmembrane helix</keyword>
<feature type="region of interest" description="Disordered" evidence="6">
    <location>
        <begin position="880"/>
        <end position="912"/>
    </location>
</feature>
<evidence type="ECO:0000256" key="4">
    <source>
        <dbReference type="ARBA" id="ARBA00022840"/>
    </source>
</evidence>
<dbReference type="Pfam" id="PF00069">
    <property type="entry name" value="Pkinase"/>
    <property type="match status" value="1"/>
</dbReference>
<feature type="region of interest" description="Disordered" evidence="6">
    <location>
        <begin position="821"/>
        <end position="843"/>
    </location>
</feature>
<dbReference type="EMBL" id="MKKU01000490">
    <property type="protein sequence ID" value="RNF10126.1"/>
    <property type="molecule type" value="Genomic_DNA"/>
</dbReference>
<keyword evidence="4 5" id="KW-0067">ATP-binding</keyword>
<feature type="region of interest" description="Disordered" evidence="6">
    <location>
        <begin position="521"/>
        <end position="546"/>
    </location>
</feature>